<dbReference type="PANTHER" id="PTHR34598:SF1">
    <property type="entry name" value="PUTATIVE (AFU_ORTHOLOGUE AFUA_3G13140)-RELATED"/>
    <property type="match status" value="1"/>
</dbReference>
<dbReference type="Proteomes" id="UP001302812">
    <property type="component" value="Unassembled WGS sequence"/>
</dbReference>
<evidence type="ECO:0000313" key="3">
    <source>
        <dbReference type="EMBL" id="KAK4115696.1"/>
    </source>
</evidence>
<dbReference type="EMBL" id="MU853334">
    <property type="protein sequence ID" value="KAK4115696.1"/>
    <property type="molecule type" value="Genomic_DNA"/>
</dbReference>
<dbReference type="PANTHER" id="PTHR34598">
    <property type="entry name" value="BLL6449 PROTEIN"/>
    <property type="match status" value="1"/>
</dbReference>
<dbReference type="AlphaFoldDB" id="A0AAN6TKE8"/>
<proteinExistence type="inferred from homology"/>
<dbReference type="NCBIfam" id="NF041278">
    <property type="entry name" value="CmcJ_NvfI_EfuI"/>
    <property type="match status" value="1"/>
</dbReference>
<gene>
    <name evidence="3" type="ORF">N656DRAFT_775635</name>
</gene>
<organism evidence="3 4">
    <name type="scientific">Canariomyces notabilis</name>
    <dbReference type="NCBI Taxonomy" id="2074819"/>
    <lineage>
        <taxon>Eukaryota</taxon>
        <taxon>Fungi</taxon>
        <taxon>Dikarya</taxon>
        <taxon>Ascomycota</taxon>
        <taxon>Pezizomycotina</taxon>
        <taxon>Sordariomycetes</taxon>
        <taxon>Sordariomycetidae</taxon>
        <taxon>Sordariales</taxon>
        <taxon>Chaetomiaceae</taxon>
        <taxon>Canariomyces</taxon>
    </lineage>
</organism>
<reference evidence="3" key="1">
    <citation type="journal article" date="2023" name="Mol. Phylogenet. Evol.">
        <title>Genome-scale phylogeny and comparative genomics of the fungal order Sordariales.</title>
        <authorList>
            <person name="Hensen N."/>
            <person name="Bonometti L."/>
            <person name="Westerberg I."/>
            <person name="Brannstrom I.O."/>
            <person name="Guillou S."/>
            <person name="Cros-Aarteil S."/>
            <person name="Calhoun S."/>
            <person name="Haridas S."/>
            <person name="Kuo A."/>
            <person name="Mondo S."/>
            <person name="Pangilinan J."/>
            <person name="Riley R."/>
            <person name="LaButti K."/>
            <person name="Andreopoulos B."/>
            <person name="Lipzen A."/>
            <person name="Chen C."/>
            <person name="Yan M."/>
            <person name="Daum C."/>
            <person name="Ng V."/>
            <person name="Clum A."/>
            <person name="Steindorff A."/>
            <person name="Ohm R.A."/>
            <person name="Martin F."/>
            <person name="Silar P."/>
            <person name="Natvig D.O."/>
            <person name="Lalanne C."/>
            <person name="Gautier V."/>
            <person name="Ament-Velasquez S.L."/>
            <person name="Kruys A."/>
            <person name="Hutchinson M.I."/>
            <person name="Powell A.J."/>
            <person name="Barry K."/>
            <person name="Miller A.N."/>
            <person name="Grigoriev I.V."/>
            <person name="Debuchy R."/>
            <person name="Gladieux P."/>
            <person name="Hiltunen Thoren M."/>
            <person name="Johannesson H."/>
        </authorList>
    </citation>
    <scope>NUCLEOTIDE SEQUENCE</scope>
    <source>
        <strain evidence="3">CBS 508.74</strain>
    </source>
</reference>
<feature type="region of interest" description="Disordered" evidence="2">
    <location>
        <begin position="1"/>
        <end position="21"/>
    </location>
</feature>
<evidence type="ECO:0008006" key="5">
    <source>
        <dbReference type="Google" id="ProtNLM"/>
    </source>
</evidence>
<dbReference type="GeneID" id="89938605"/>
<keyword evidence="4" id="KW-1185">Reference proteome</keyword>
<dbReference type="InterPro" id="IPR044053">
    <property type="entry name" value="AsaB-like"/>
</dbReference>
<comment type="similarity">
    <text evidence="1">Belongs to the asaB hydroxylase/desaturase family.</text>
</comment>
<evidence type="ECO:0000256" key="2">
    <source>
        <dbReference type="SAM" id="MobiDB-lite"/>
    </source>
</evidence>
<sequence>MAAATTTSSTPQPPQGDVIATLNFYSPPEDRSTPYMLAGDVPADVDPSKRRNFSDVGIPVLIRDVRANASDYSLDRDAFQIVLNQPASSEQSFTDDASIEANYYPEVTALLHSLIPSAHKVVIFDHTIRRAAADAPRTPVNRVHIDQTPSSAMQRVRRHGGASSPEEAEALLAGRYRIINVWRPLNRGPVESSPLAFASSSTLRDEDIVPVEHRYVDSGYVGQTAAIKYHEGQKWYYLSGMTGDERILLECFDSEALRDGTAVQGGRVPHSAFEDPRTREGAEARESIEVRALVFG</sequence>
<name>A0AAN6TKE8_9PEZI</name>
<reference evidence="3" key="2">
    <citation type="submission" date="2023-05" db="EMBL/GenBank/DDBJ databases">
        <authorList>
            <consortium name="Lawrence Berkeley National Laboratory"/>
            <person name="Steindorff A."/>
            <person name="Hensen N."/>
            <person name="Bonometti L."/>
            <person name="Westerberg I."/>
            <person name="Brannstrom I.O."/>
            <person name="Guillou S."/>
            <person name="Cros-Aarteil S."/>
            <person name="Calhoun S."/>
            <person name="Haridas S."/>
            <person name="Kuo A."/>
            <person name="Mondo S."/>
            <person name="Pangilinan J."/>
            <person name="Riley R."/>
            <person name="Labutti K."/>
            <person name="Andreopoulos B."/>
            <person name="Lipzen A."/>
            <person name="Chen C."/>
            <person name="Yanf M."/>
            <person name="Daum C."/>
            <person name="Ng V."/>
            <person name="Clum A."/>
            <person name="Ohm R."/>
            <person name="Martin F."/>
            <person name="Silar P."/>
            <person name="Natvig D."/>
            <person name="Lalanne C."/>
            <person name="Gautier V."/>
            <person name="Ament-Velasquez S.L."/>
            <person name="Kruys A."/>
            <person name="Hutchinson M.I."/>
            <person name="Powell A.J."/>
            <person name="Barry K."/>
            <person name="Miller A.N."/>
            <person name="Grigoriev I.V."/>
            <person name="Debuchy R."/>
            <person name="Gladieux P."/>
            <person name="Thoren M.H."/>
            <person name="Johannesson H."/>
        </authorList>
    </citation>
    <scope>NUCLEOTIDE SEQUENCE</scope>
    <source>
        <strain evidence="3">CBS 508.74</strain>
    </source>
</reference>
<protein>
    <recommendedName>
        <fullName evidence="5">Methyltransferase</fullName>
    </recommendedName>
</protein>
<dbReference type="GO" id="GO:0016491">
    <property type="term" value="F:oxidoreductase activity"/>
    <property type="evidence" value="ECO:0007669"/>
    <property type="project" value="InterPro"/>
</dbReference>
<evidence type="ECO:0000313" key="4">
    <source>
        <dbReference type="Proteomes" id="UP001302812"/>
    </source>
</evidence>
<accession>A0AAN6TKE8</accession>
<evidence type="ECO:0000256" key="1">
    <source>
        <dbReference type="ARBA" id="ARBA00023604"/>
    </source>
</evidence>
<feature type="compositionally biased region" description="Low complexity" evidence="2">
    <location>
        <begin position="1"/>
        <end position="10"/>
    </location>
</feature>
<dbReference type="RefSeq" id="XP_064673266.1">
    <property type="nucleotide sequence ID" value="XM_064814480.1"/>
</dbReference>
<comment type="caution">
    <text evidence="3">The sequence shown here is derived from an EMBL/GenBank/DDBJ whole genome shotgun (WGS) entry which is preliminary data.</text>
</comment>